<comment type="caution">
    <text evidence="1">The sequence shown here is derived from an EMBL/GenBank/DDBJ whole genome shotgun (WGS) entry which is preliminary data.</text>
</comment>
<sequence>MYFSKDVTSWIDLIDDGNAMLSRLKTLEYLLFNCAMDLPLAGCKFAGTTKDGYDGSEMLFFIDEALQRLIQEYESQVAKYQTLMENNRKGNQNNIHTVGRPLGAKCAEKSMAA</sequence>
<protein>
    <submittedName>
        <fullName evidence="1">Uncharacterized protein</fullName>
    </submittedName>
</protein>
<name>C4F8B3_9ACTN</name>
<accession>C4F8B3</accession>
<dbReference type="EMBL" id="ABXH02000004">
    <property type="protein sequence ID" value="EEP45013.1"/>
    <property type="molecule type" value="Genomic_DNA"/>
</dbReference>
<proteinExistence type="predicted"/>
<evidence type="ECO:0000313" key="2">
    <source>
        <dbReference type="Proteomes" id="UP000003295"/>
    </source>
</evidence>
<dbReference type="HOGENOM" id="CLU_2129209_0_0_11"/>
<organism evidence="1 2">
    <name type="scientific">Collinsella intestinalis DSM 13280</name>
    <dbReference type="NCBI Taxonomy" id="521003"/>
    <lineage>
        <taxon>Bacteria</taxon>
        <taxon>Bacillati</taxon>
        <taxon>Actinomycetota</taxon>
        <taxon>Coriobacteriia</taxon>
        <taxon>Coriobacteriales</taxon>
        <taxon>Coriobacteriaceae</taxon>
        <taxon>Collinsella</taxon>
    </lineage>
</organism>
<gene>
    <name evidence="1" type="ORF">COLINT_02283</name>
</gene>
<reference evidence="1 2" key="1">
    <citation type="submission" date="2009-04" db="EMBL/GenBank/DDBJ databases">
        <authorList>
            <person name="Weinstock G."/>
            <person name="Sodergren E."/>
            <person name="Clifton S."/>
            <person name="Fulton L."/>
            <person name="Fulton B."/>
            <person name="Courtney L."/>
            <person name="Fronick C."/>
            <person name="Harrison M."/>
            <person name="Strong C."/>
            <person name="Farmer C."/>
            <person name="Delahaunty K."/>
            <person name="Markovic C."/>
            <person name="Hall O."/>
            <person name="Minx P."/>
            <person name="Tomlinson C."/>
            <person name="Mitreva M."/>
            <person name="Nelson J."/>
            <person name="Hou S."/>
            <person name="Wollam A."/>
            <person name="Pepin K.H."/>
            <person name="Johnson M."/>
            <person name="Bhonagiri V."/>
            <person name="Nash W.E."/>
            <person name="Warren W."/>
            <person name="Chinwalla A."/>
            <person name="Mardis E.R."/>
            <person name="Wilson R.K."/>
        </authorList>
    </citation>
    <scope>NUCLEOTIDE SEQUENCE [LARGE SCALE GENOMIC DNA]</scope>
    <source>
        <strain evidence="1 2">DSM 13280</strain>
    </source>
</reference>
<dbReference type="STRING" id="521003.COLINT_02283"/>
<dbReference type="AlphaFoldDB" id="C4F8B3"/>
<evidence type="ECO:0000313" key="1">
    <source>
        <dbReference type="EMBL" id="EEP45013.1"/>
    </source>
</evidence>
<dbReference type="Proteomes" id="UP000003295">
    <property type="component" value="Unassembled WGS sequence"/>
</dbReference>